<keyword evidence="4" id="KW-0339">Growth factor</keyword>
<keyword evidence="6" id="KW-0732">Signal</keyword>
<dbReference type="PANTHER" id="PTHR11848">
    <property type="entry name" value="TGF-BETA FAMILY"/>
    <property type="match status" value="1"/>
</dbReference>
<protein>
    <recommendedName>
        <fullName evidence="7">TGF-beta family profile domain-containing protein</fullName>
    </recommendedName>
</protein>
<reference evidence="8 9" key="1">
    <citation type="submission" date="2024-02" db="EMBL/GenBank/DDBJ databases">
        <title>Chromosome-scale genome assembly of the rough periwinkle Littorina saxatilis.</title>
        <authorList>
            <person name="De Jode A."/>
            <person name="Faria R."/>
            <person name="Formenti G."/>
            <person name="Sims Y."/>
            <person name="Smith T.P."/>
            <person name="Tracey A."/>
            <person name="Wood J.M.D."/>
            <person name="Zagrodzka Z.B."/>
            <person name="Johannesson K."/>
            <person name="Butlin R.K."/>
            <person name="Leder E.H."/>
        </authorList>
    </citation>
    <scope>NUCLEOTIDE SEQUENCE [LARGE SCALE GENOMIC DNA]</scope>
    <source>
        <strain evidence="8">Snail1</strain>
        <tissue evidence="8">Muscle</tissue>
    </source>
</reference>
<evidence type="ECO:0000313" key="9">
    <source>
        <dbReference type="Proteomes" id="UP001374579"/>
    </source>
</evidence>
<feature type="chain" id="PRO_5043034339" description="TGF-beta family profile domain-containing protein" evidence="6">
    <location>
        <begin position="39"/>
        <end position="532"/>
    </location>
</feature>
<feature type="compositionally biased region" description="Basic and acidic residues" evidence="5">
    <location>
        <begin position="302"/>
        <end position="311"/>
    </location>
</feature>
<dbReference type="PROSITE" id="PS51362">
    <property type="entry name" value="TGF_BETA_2"/>
    <property type="match status" value="1"/>
</dbReference>
<dbReference type="SMART" id="SM00204">
    <property type="entry name" value="TGFB"/>
    <property type="match status" value="1"/>
</dbReference>
<proteinExistence type="inferred from homology"/>
<evidence type="ECO:0000256" key="6">
    <source>
        <dbReference type="SAM" id="SignalP"/>
    </source>
</evidence>
<evidence type="ECO:0000313" key="8">
    <source>
        <dbReference type="EMBL" id="KAK7100123.1"/>
    </source>
</evidence>
<dbReference type="GO" id="GO:0005615">
    <property type="term" value="C:extracellular space"/>
    <property type="evidence" value="ECO:0007669"/>
    <property type="project" value="TreeGrafter"/>
</dbReference>
<feature type="region of interest" description="Disordered" evidence="5">
    <location>
        <begin position="302"/>
        <end position="367"/>
    </location>
</feature>
<evidence type="ECO:0000256" key="4">
    <source>
        <dbReference type="RuleBase" id="RU000354"/>
    </source>
</evidence>
<feature type="compositionally biased region" description="Polar residues" evidence="5">
    <location>
        <begin position="261"/>
        <end position="271"/>
    </location>
</feature>
<keyword evidence="9" id="KW-1185">Reference proteome</keyword>
<feature type="domain" description="TGF-beta family profile" evidence="7">
    <location>
        <begin position="404"/>
        <end position="532"/>
    </location>
</feature>
<dbReference type="AlphaFoldDB" id="A0AAN9B7G1"/>
<dbReference type="Pfam" id="PF00019">
    <property type="entry name" value="TGF_beta"/>
    <property type="match status" value="1"/>
</dbReference>
<name>A0AAN9B7G1_9CAEN</name>
<dbReference type="Proteomes" id="UP001374579">
    <property type="component" value="Unassembled WGS sequence"/>
</dbReference>
<dbReference type="CDD" id="cd13756">
    <property type="entry name" value="TGF_beta_BMPs_GDFs"/>
    <property type="match status" value="1"/>
</dbReference>
<dbReference type="InterPro" id="IPR015615">
    <property type="entry name" value="TGF-beta-rel"/>
</dbReference>
<dbReference type="GO" id="GO:0005125">
    <property type="term" value="F:cytokine activity"/>
    <property type="evidence" value="ECO:0007669"/>
    <property type="project" value="TreeGrafter"/>
</dbReference>
<organism evidence="8 9">
    <name type="scientific">Littorina saxatilis</name>
    <dbReference type="NCBI Taxonomy" id="31220"/>
    <lineage>
        <taxon>Eukaryota</taxon>
        <taxon>Metazoa</taxon>
        <taxon>Spiralia</taxon>
        <taxon>Lophotrochozoa</taxon>
        <taxon>Mollusca</taxon>
        <taxon>Gastropoda</taxon>
        <taxon>Caenogastropoda</taxon>
        <taxon>Littorinimorpha</taxon>
        <taxon>Littorinoidea</taxon>
        <taxon>Littorinidae</taxon>
        <taxon>Littorina</taxon>
    </lineage>
</organism>
<evidence type="ECO:0000256" key="3">
    <source>
        <dbReference type="ARBA" id="ARBA00022525"/>
    </source>
</evidence>
<evidence type="ECO:0000259" key="7">
    <source>
        <dbReference type="PROSITE" id="PS51362"/>
    </source>
</evidence>
<evidence type="ECO:0000256" key="5">
    <source>
        <dbReference type="SAM" id="MobiDB-lite"/>
    </source>
</evidence>
<dbReference type="InterPro" id="IPR029034">
    <property type="entry name" value="Cystine-knot_cytokine"/>
</dbReference>
<dbReference type="SUPFAM" id="SSF57501">
    <property type="entry name" value="Cystine-knot cytokines"/>
    <property type="match status" value="1"/>
</dbReference>
<dbReference type="InterPro" id="IPR001839">
    <property type="entry name" value="TGF-b_C"/>
</dbReference>
<comment type="caution">
    <text evidence="8">The sequence shown here is derived from an EMBL/GenBank/DDBJ whole genome shotgun (WGS) entry which is preliminary data.</text>
</comment>
<dbReference type="GO" id="GO:0008083">
    <property type="term" value="F:growth factor activity"/>
    <property type="evidence" value="ECO:0007669"/>
    <property type="project" value="UniProtKB-KW"/>
</dbReference>
<dbReference type="Gene3D" id="2.10.90.10">
    <property type="entry name" value="Cystine-knot cytokines"/>
    <property type="match status" value="1"/>
</dbReference>
<evidence type="ECO:0000256" key="2">
    <source>
        <dbReference type="ARBA" id="ARBA00006656"/>
    </source>
</evidence>
<gene>
    <name evidence="8" type="ORF">V1264_023118</name>
</gene>
<feature type="compositionally biased region" description="Basic and acidic residues" evidence="5">
    <location>
        <begin position="323"/>
        <end position="334"/>
    </location>
</feature>
<dbReference type="EMBL" id="JBAMIC010000011">
    <property type="protein sequence ID" value="KAK7100123.1"/>
    <property type="molecule type" value="Genomic_DNA"/>
</dbReference>
<evidence type="ECO:0000256" key="1">
    <source>
        <dbReference type="ARBA" id="ARBA00004613"/>
    </source>
</evidence>
<feature type="region of interest" description="Disordered" evidence="5">
    <location>
        <begin position="229"/>
        <end position="271"/>
    </location>
</feature>
<sequence>MIRHEFGQSSSQFFWKKPREALAWALFFLFVLRAPSLGGCHPTSSNDGAELRDGEVHCGSDEDESLHDMMCGRGYMIEMYDRMKLMDQAATSNGTEDHDDGWQRIICFNEIETRFLDRFTFNISMLSTSDNLTMAKIAIATRRGQDNSCEAIVKGSRSDSEALPCENKPFRINNLASIDVTSLLAARLGRHHFYVHVQHLRSVVGVSLIVFNGIDTDALLFNQTPARCKMPASRNRREARAPFFPPKGRNNRRLDRNSSSPGLNVNDDNAEVQQSLKVQDVRKRSYVVRSMRRSASIQRLKAWRDQSERTTSHNPAIKKLHSHREDVKRNKEYGEPQSSGEIFEPLASNNSTTGSRTRLGQSGGGRRVLREKRALQAGHDFHTASQGHSAMQTPSKLKQYLHQRRRRSVELSSQESFDVHASPQHSCRVEPLRLTPFDDLNLGDFIAPEILNIGQCGGTCPPILFPNERVTHNSYIMSVLHSRSVGNSPYPAPSCRPRKYQSFPVYRFLDTYDDVTVLERWRDARVIECGCV</sequence>
<keyword evidence="3" id="KW-0964">Secreted</keyword>
<feature type="compositionally biased region" description="Polar residues" evidence="5">
    <location>
        <begin position="347"/>
        <end position="360"/>
    </location>
</feature>
<accession>A0AAN9B7G1</accession>
<comment type="subcellular location">
    <subcellularLocation>
        <location evidence="1">Secreted</location>
    </subcellularLocation>
</comment>
<feature type="signal peptide" evidence="6">
    <location>
        <begin position="1"/>
        <end position="38"/>
    </location>
</feature>
<comment type="similarity">
    <text evidence="2 4">Belongs to the TGF-beta family.</text>
</comment>